<dbReference type="GO" id="GO:0016818">
    <property type="term" value="F:hydrolase activity, acting on acid anhydrides, in phosphorus-containing anhydrides"/>
    <property type="evidence" value="ECO:0007669"/>
    <property type="project" value="InterPro"/>
</dbReference>
<keyword evidence="2" id="KW-0378">Hydrolase</keyword>
<dbReference type="Pfam" id="PF08797">
    <property type="entry name" value="HIRAN"/>
    <property type="match status" value="1"/>
</dbReference>
<dbReference type="GO" id="GO:0003676">
    <property type="term" value="F:nucleic acid binding"/>
    <property type="evidence" value="ECO:0007669"/>
    <property type="project" value="InterPro"/>
</dbReference>
<feature type="domain" description="HIRAN" evidence="3">
    <location>
        <begin position="124"/>
        <end position="194"/>
    </location>
</feature>
<evidence type="ECO:0000256" key="1">
    <source>
        <dbReference type="ARBA" id="ARBA00022723"/>
    </source>
</evidence>
<evidence type="ECO:0000313" key="4">
    <source>
        <dbReference type="EMBL" id="QWE81226.1"/>
    </source>
</evidence>
<evidence type="ECO:0000256" key="2">
    <source>
        <dbReference type="ARBA" id="ARBA00022801"/>
    </source>
</evidence>
<dbReference type="EMBL" id="CP071706">
    <property type="protein sequence ID" value="QWE81226.1"/>
    <property type="molecule type" value="Genomic_DNA"/>
</dbReference>
<protein>
    <recommendedName>
        <fullName evidence="3">HIRAN domain-containing protein</fullName>
    </recommendedName>
</protein>
<dbReference type="GeneID" id="98282643"/>
<name>A0AAQ0DMG7_9PSED</name>
<proteinExistence type="predicted"/>
<reference evidence="4 5" key="1">
    <citation type="journal article" date="2014" name="Genome Announc.">
        <title>Genome Sequence of Pseudomonas sp. Strain P482, a Tomato Rhizosphere Isolate with Broad-Spectrum Antimicrobial Activity.</title>
        <authorList>
            <person name="Krzyzanowska D.M."/>
            <person name="Ossowicki A."/>
            <person name="Jafra S."/>
        </authorList>
    </citation>
    <scope>NUCLEOTIDE SEQUENCE [LARGE SCALE GENOMIC DNA]</scope>
    <source>
        <strain evidence="4 5">P482</strain>
    </source>
</reference>
<dbReference type="RefSeq" id="WP_145997589.1">
    <property type="nucleotide sequence ID" value="NZ_CP071706.1"/>
</dbReference>
<evidence type="ECO:0000259" key="3">
    <source>
        <dbReference type="Pfam" id="PF08797"/>
    </source>
</evidence>
<accession>A0AAQ0DMG7</accession>
<dbReference type="KEGG" id="pdw:BV82_10145"/>
<dbReference type="AlphaFoldDB" id="A0AAQ0DMG7"/>
<dbReference type="Gene3D" id="3.30.70.2330">
    <property type="match status" value="1"/>
</dbReference>
<dbReference type="GO" id="GO:0008270">
    <property type="term" value="F:zinc ion binding"/>
    <property type="evidence" value="ECO:0007669"/>
    <property type="project" value="InterPro"/>
</dbReference>
<keyword evidence="1" id="KW-0479">Metal-binding</keyword>
<sequence length="248" mass="28220">MSSAFVVWQDPGTTMWEPVAKLAEIDGFFKFSYTRGALNERFVGFPRMDQLNKEYSSSELFPFFQNRLLPERRPEYYSMLTWLDMLPGESKPIEILSASGGSRKTDNFRIVKVPERTEAGEYRLKFFISGIAYLSDDVKLEVLSLVRGAKLSCVLQPNNSADPNAVIVINSATNNSIGYYPHYLNEDLIRLNRACGMDSPNLVTRVSVVKVNCTAPEQYRVLCESVTPWPQGFVPFQSDKYRLLVEEV</sequence>
<organism evidence="4 5">
    <name type="scientific">Pseudomonas donghuensis</name>
    <dbReference type="NCBI Taxonomy" id="1163398"/>
    <lineage>
        <taxon>Bacteria</taxon>
        <taxon>Pseudomonadati</taxon>
        <taxon>Pseudomonadota</taxon>
        <taxon>Gammaproteobacteria</taxon>
        <taxon>Pseudomonadales</taxon>
        <taxon>Pseudomonadaceae</taxon>
        <taxon>Pseudomonas</taxon>
    </lineage>
</organism>
<keyword evidence="5" id="KW-1185">Reference proteome</keyword>
<reference evidence="4 5" key="2">
    <citation type="journal article" date="2016" name="Front. Microbiol.">
        <title>When Genome-Based Approach Meets the 'Old but Good': Revealing Genes Involved in the Antibacterial Activity of Pseudomonas sp. P482 against Soft Rot Pathogens.</title>
        <authorList>
            <person name="Krzyzanowska D.M."/>
            <person name="Ossowicki A."/>
            <person name="Rajewska M."/>
            <person name="Maciag T."/>
            <person name="Jablonska M."/>
            <person name="Obuchowski M."/>
            <person name="Heeb S."/>
            <person name="Jafra S."/>
        </authorList>
    </citation>
    <scope>NUCLEOTIDE SEQUENCE [LARGE SCALE GENOMIC DNA]</scope>
    <source>
        <strain evidence="4 5">P482</strain>
    </source>
</reference>
<dbReference type="Proteomes" id="UP000027121">
    <property type="component" value="Chromosome"/>
</dbReference>
<evidence type="ECO:0000313" key="5">
    <source>
        <dbReference type="Proteomes" id="UP000027121"/>
    </source>
</evidence>
<dbReference type="InterPro" id="IPR014905">
    <property type="entry name" value="HIRAN"/>
</dbReference>
<gene>
    <name evidence="4" type="ORF">BV82_10145</name>
</gene>